<comment type="similarity">
    <text evidence="1">Belongs to the DRC1 family.</text>
</comment>
<dbReference type="PANTHER" id="PTHR21625">
    <property type="entry name" value="NYD-SP28 PROTEIN"/>
    <property type="match status" value="1"/>
</dbReference>
<dbReference type="InterPro" id="IPR029440">
    <property type="entry name" value="DRC1_C"/>
</dbReference>
<dbReference type="GO" id="GO:0003352">
    <property type="term" value="P:regulation of cilium movement"/>
    <property type="evidence" value="ECO:0007669"/>
    <property type="project" value="TreeGrafter"/>
</dbReference>
<feature type="domain" description="Dynein regulatory complex protein 1 C-terminal" evidence="6">
    <location>
        <begin position="682"/>
        <end position="741"/>
    </location>
</feature>
<proteinExistence type="inferred from homology"/>
<evidence type="ECO:0000256" key="4">
    <source>
        <dbReference type="SAM" id="MobiDB-lite"/>
    </source>
</evidence>
<dbReference type="InterPro" id="IPR039750">
    <property type="entry name" value="DRC1/DRC2"/>
</dbReference>
<dbReference type="OrthoDB" id="10260459at2759"/>
<dbReference type="Pfam" id="PF14775">
    <property type="entry name" value="NYD-SP28_assoc"/>
    <property type="match status" value="1"/>
</dbReference>
<keyword evidence="2 3" id="KW-0175">Coiled coil</keyword>
<feature type="compositionally biased region" description="Polar residues" evidence="4">
    <location>
        <begin position="466"/>
        <end position="476"/>
    </location>
</feature>
<organism evidence="7 8">
    <name type="scientific">Clytia hemisphaerica</name>
    <dbReference type="NCBI Taxonomy" id="252671"/>
    <lineage>
        <taxon>Eukaryota</taxon>
        <taxon>Metazoa</taxon>
        <taxon>Cnidaria</taxon>
        <taxon>Hydrozoa</taxon>
        <taxon>Hydroidolina</taxon>
        <taxon>Leptothecata</taxon>
        <taxon>Obeliida</taxon>
        <taxon>Clytiidae</taxon>
        <taxon>Clytia</taxon>
    </lineage>
</organism>
<feature type="domain" description="Dynein regulatory complex protein 1/2 N-terminal" evidence="5">
    <location>
        <begin position="92"/>
        <end position="192"/>
    </location>
</feature>
<dbReference type="Pfam" id="PF14772">
    <property type="entry name" value="NYD-SP28"/>
    <property type="match status" value="1"/>
</dbReference>
<dbReference type="InterPro" id="IPR039505">
    <property type="entry name" value="DRC1/2_N"/>
</dbReference>
<feature type="compositionally biased region" description="Polar residues" evidence="4">
    <location>
        <begin position="583"/>
        <end position="611"/>
    </location>
</feature>
<protein>
    <recommendedName>
        <fullName evidence="9">Dynein regulatory complex protein 1</fullName>
    </recommendedName>
</protein>
<evidence type="ECO:0000313" key="7">
    <source>
        <dbReference type="EnsemblMetazoa" id="CLYHEMP002538.1"/>
    </source>
</evidence>
<dbReference type="GO" id="GO:0070286">
    <property type="term" value="P:axonemal dynein complex assembly"/>
    <property type="evidence" value="ECO:0007669"/>
    <property type="project" value="InterPro"/>
</dbReference>
<dbReference type="GeneID" id="136817285"/>
<dbReference type="EnsemblMetazoa" id="CLYHEMT002538.1">
    <property type="protein sequence ID" value="CLYHEMP002538.1"/>
    <property type="gene ID" value="CLYHEMG002538"/>
</dbReference>
<evidence type="ECO:0000313" key="8">
    <source>
        <dbReference type="Proteomes" id="UP000594262"/>
    </source>
</evidence>
<feature type="coiled-coil region" evidence="3">
    <location>
        <begin position="150"/>
        <end position="221"/>
    </location>
</feature>
<keyword evidence="8" id="KW-1185">Reference proteome</keyword>
<feature type="compositionally biased region" description="Basic and acidic residues" evidence="4">
    <location>
        <begin position="477"/>
        <end position="494"/>
    </location>
</feature>
<evidence type="ECO:0000259" key="5">
    <source>
        <dbReference type="Pfam" id="PF14772"/>
    </source>
</evidence>
<dbReference type="AlphaFoldDB" id="A0A7M5V2P5"/>
<feature type="region of interest" description="Disordered" evidence="4">
    <location>
        <begin position="466"/>
        <end position="495"/>
    </location>
</feature>
<evidence type="ECO:0000259" key="6">
    <source>
        <dbReference type="Pfam" id="PF14775"/>
    </source>
</evidence>
<accession>A0A7M5V2P5</accession>
<dbReference type="RefSeq" id="XP_066929722.1">
    <property type="nucleotide sequence ID" value="XM_067073621.1"/>
</dbReference>
<evidence type="ECO:0000256" key="2">
    <source>
        <dbReference type="ARBA" id="ARBA00023054"/>
    </source>
</evidence>
<dbReference type="GO" id="GO:0005858">
    <property type="term" value="C:axonemal dynein complex"/>
    <property type="evidence" value="ECO:0007669"/>
    <property type="project" value="InterPro"/>
</dbReference>
<evidence type="ECO:0008006" key="9">
    <source>
        <dbReference type="Google" id="ProtNLM"/>
    </source>
</evidence>
<evidence type="ECO:0000256" key="1">
    <source>
        <dbReference type="ARBA" id="ARBA00009688"/>
    </source>
</evidence>
<reference evidence="7" key="1">
    <citation type="submission" date="2021-01" db="UniProtKB">
        <authorList>
            <consortium name="EnsemblMetazoa"/>
        </authorList>
    </citation>
    <scope>IDENTIFICATION</scope>
</reference>
<evidence type="ECO:0000256" key="3">
    <source>
        <dbReference type="SAM" id="Coils"/>
    </source>
</evidence>
<feature type="region of interest" description="Disordered" evidence="4">
    <location>
        <begin position="571"/>
        <end position="611"/>
    </location>
</feature>
<feature type="coiled-coil region" evidence="3">
    <location>
        <begin position="252"/>
        <end position="386"/>
    </location>
</feature>
<dbReference type="GO" id="GO:0060285">
    <property type="term" value="P:cilium-dependent cell motility"/>
    <property type="evidence" value="ECO:0007669"/>
    <property type="project" value="TreeGrafter"/>
</dbReference>
<name>A0A7M5V2P5_9CNID</name>
<dbReference type="Proteomes" id="UP000594262">
    <property type="component" value="Unplaced"/>
</dbReference>
<dbReference type="PANTHER" id="PTHR21625:SF1">
    <property type="entry name" value="DYNEIN REGULATORY COMPLEX PROTEIN 1"/>
    <property type="match status" value="1"/>
</dbReference>
<sequence>MASQIKDLAMDEDIGPSVDSPLIEERIAARRLRITRRMEALKKDTLGEDVTVKVSSEPTKELSKSRKQIEESFQQLAKLISDGTELVSNIEVACDSREATLRQEEDENVRQRTQKLQDEVKTAAIKFEQITKKWEGALKKDVPQQLKEMLESQRELCDEMIGEKDNLIDELQQDLKQKDDQYVKDLRKQSEDADLMLERMEEQIKTLNRAHKKELDNVENAFYSERRDVLQSHKNKWTNQSEQRRQKEQEYLELRQKHVENYEEQLNTLRVQDAEEYNMVKIKLETDVQILEQNLQQMKATYQLNQEKLEYNFQVLKKRDEENTITKSQQKRKITRLQDLLNNLKFKLKKQEQQYKDENQAFSDDLKRMTEQYKELQKKFRHFQTTDNKKFVDIWKMNEEQTRELIEDLLSADRIIFEQQLGMTWRSPEINFLQKVGPINGSKKAISKTALDAATEILAYDESADSNSHGKMTAKTSTKEGSTKQEIEHSHEDLDAPLSTGAIKRMLELLCDESGFLVEAKLIKLLAPIEKDEQSLMKLDAIFNAIGIESERDIVSLGKYFYNRYLEKLEQPEDEEEQNGEESLTNENAPITEGANQDQDQVDTPTNQKQEACDLTNQETASNESLESIPMVVRQELIHPNEVVKSLRKFIDDNREPFKDSRKSNTVRIGSSSGRDSSYDEQYWTQLASVIDLQRERLWDGMVSGFEKYSQILKERSTLIGETDSLRQQNSELRMLLHQYLSSKVNQELEIPPTRVLQVETGHSK</sequence>